<evidence type="ECO:0000313" key="3">
    <source>
        <dbReference type="Proteomes" id="UP000712600"/>
    </source>
</evidence>
<feature type="compositionally biased region" description="Basic and acidic residues" evidence="1">
    <location>
        <begin position="16"/>
        <end position="30"/>
    </location>
</feature>
<proteinExistence type="predicted"/>
<feature type="compositionally biased region" description="Low complexity" evidence="1">
    <location>
        <begin position="180"/>
        <end position="191"/>
    </location>
</feature>
<organism evidence="2 3">
    <name type="scientific">Brassica cretica</name>
    <name type="common">Mustard</name>
    <dbReference type="NCBI Taxonomy" id="69181"/>
    <lineage>
        <taxon>Eukaryota</taxon>
        <taxon>Viridiplantae</taxon>
        <taxon>Streptophyta</taxon>
        <taxon>Embryophyta</taxon>
        <taxon>Tracheophyta</taxon>
        <taxon>Spermatophyta</taxon>
        <taxon>Magnoliopsida</taxon>
        <taxon>eudicotyledons</taxon>
        <taxon>Gunneridae</taxon>
        <taxon>Pentapetalae</taxon>
        <taxon>rosids</taxon>
        <taxon>malvids</taxon>
        <taxon>Brassicales</taxon>
        <taxon>Brassicaceae</taxon>
        <taxon>Brassiceae</taxon>
        <taxon>Brassica</taxon>
    </lineage>
</organism>
<dbReference type="Proteomes" id="UP000712600">
    <property type="component" value="Unassembled WGS sequence"/>
</dbReference>
<feature type="region of interest" description="Disordered" evidence="1">
    <location>
        <begin position="1"/>
        <end position="94"/>
    </location>
</feature>
<gene>
    <name evidence="2" type="ORF">F2Q69_00043025</name>
</gene>
<dbReference type="AlphaFoldDB" id="A0A8S9NHI9"/>
<feature type="compositionally biased region" description="Polar residues" evidence="1">
    <location>
        <begin position="1"/>
        <end position="15"/>
    </location>
</feature>
<accession>A0A8S9NHI9</accession>
<reference evidence="2" key="1">
    <citation type="submission" date="2019-12" db="EMBL/GenBank/DDBJ databases">
        <title>Genome sequencing and annotation of Brassica cretica.</title>
        <authorList>
            <person name="Studholme D.J."/>
            <person name="Sarris P."/>
        </authorList>
    </citation>
    <scope>NUCLEOTIDE SEQUENCE</scope>
    <source>
        <strain evidence="2">PFS-109/04</strain>
        <tissue evidence="2">Leaf</tissue>
    </source>
</reference>
<feature type="compositionally biased region" description="Acidic residues" evidence="1">
    <location>
        <begin position="61"/>
        <end position="71"/>
    </location>
</feature>
<feature type="compositionally biased region" description="Basic and acidic residues" evidence="1">
    <location>
        <begin position="46"/>
        <end position="60"/>
    </location>
</feature>
<evidence type="ECO:0000256" key="1">
    <source>
        <dbReference type="SAM" id="MobiDB-lite"/>
    </source>
</evidence>
<feature type="region of interest" description="Disordered" evidence="1">
    <location>
        <begin position="161"/>
        <end position="267"/>
    </location>
</feature>
<sequence length="267" mass="30624">MSYRLSQGNGLVSKSATDKLEYGNWTKDKPSSVATQRPSIHTARSLRSDRARVRLGRYDEDITAEPNQEEPDLTKPDIQSLQDNPTQPEEAKDVPMPIVFKGPITRKRAKVLQHKFNESLYYKRKAAMGEETQAALMQAFRDLQEEMKNMRQELGGRMDRIEQRPAIRPQRRVDLGIAQANTTPTGTAPRRTGLHFNDIPEASNTHQQPEDDPGPFYPQNQNQRRPGEQDEDGEDKEEDYNPPPRARRWTELSRGQPLGHRDELTLE</sequence>
<protein>
    <submittedName>
        <fullName evidence="2">Uncharacterized protein</fullName>
    </submittedName>
</protein>
<feature type="compositionally biased region" description="Polar residues" evidence="1">
    <location>
        <begin position="77"/>
        <end position="87"/>
    </location>
</feature>
<feature type="compositionally biased region" description="Acidic residues" evidence="1">
    <location>
        <begin position="229"/>
        <end position="240"/>
    </location>
</feature>
<dbReference type="EMBL" id="QGKX02001621">
    <property type="protein sequence ID" value="KAF3501327.1"/>
    <property type="molecule type" value="Genomic_DNA"/>
</dbReference>
<evidence type="ECO:0000313" key="2">
    <source>
        <dbReference type="EMBL" id="KAF3501327.1"/>
    </source>
</evidence>
<name>A0A8S9NHI9_BRACR</name>
<comment type="caution">
    <text evidence="2">The sequence shown here is derived from an EMBL/GenBank/DDBJ whole genome shotgun (WGS) entry which is preliminary data.</text>
</comment>